<protein>
    <submittedName>
        <fullName evidence="2">CX domain-containing protein</fullName>
    </submittedName>
</protein>
<sequence length="150" mass="17159">MYRVKFPDEIFTNMTKEFEKFIEKNQFTKAVSEATNITYWIVDDGSSFIGIKNEPDLCIHNVENGFDSDGNGKVKKMKMYFFCDEYCCADECCGRDWPLTIIGIICGSLFVVTPIYCIMSCVIANLTRKKRQLNNGKSENGNEYTGFLLS</sequence>
<dbReference type="WBParaSite" id="JU765_v2.g9480.t1">
    <property type="protein sequence ID" value="JU765_v2.g9480.t1"/>
    <property type="gene ID" value="JU765_v2.g9480"/>
</dbReference>
<accession>A0AC34RRC7</accession>
<evidence type="ECO:0000313" key="1">
    <source>
        <dbReference type="Proteomes" id="UP000887576"/>
    </source>
</evidence>
<evidence type="ECO:0000313" key="2">
    <source>
        <dbReference type="WBParaSite" id="JU765_v2.g9480.t1"/>
    </source>
</evidence>
<name>A0AC34RRC7_9BILA</name>
<dbReference type="Proteomes" id="UP000887576">
    <property type="component" value="Unplaced"/>
</dbReference>
<organism evidence="1 2">
    <name type="scientific">Panagrolaimus sp. JU765</name>
    <dbReference type="NCBI Taxonomy" id="591449"/>
    <lineage>
        <taxon>Eukaryota</taxon>
        <taxon>Metazoa</taxon>
        <taxon>Ecdysozoa</taxon>
        <taxon>Nematoda</taxon>
        <taxon>Chromadorea</taxon>
        <taxon>Rhabditida</taxon>
        <taxon>Tylenchina</taxon>
        <taxon>Panagrolaimomorpha</taxon>
        <taxon>Panagrolaimoidea</taxon>
        <taxon>Panagrolaimidae</taxon>
        <taxon>Panagrolaimus</taxon>
    </lineage>
</organism>
<proteinExistence type="predicted"/>
<reference evidence="2" key="1">
    <citation type="submission" date="2022-11" db="UniProtKB">
        <authorList>
            <consortium name="WormBaseParasite"/>
        </authorList>
    </citation>
    <scope>IDENTIFICATION</scope>
</reference>